<accession>A0A6G8B0E8</accession>
<dbReference type="AlphaFoldDB" id="A0A6G8B0E8"/>
<reference evidence="2 3" key="1">
    <citation type="submission" date="2020-03" db="EMBL/GenBank/DDBJ databases">
        <title>Weissella sp. nov., isolated from Cybister lewisianus.</title>
        <authorList>
            <person name="Hyun D.-W."/>
            <person name="Bae J.-W."/>
        </authorList>
    </citation>
    <scope>NUCLEOTIDE SEQUENCE [LARGE SCALE GENOMIC DNA]</scope>
    <source>
        <strain evidence="2 3">HDW19</strain>
    </source>
</reference>
<proteinExistence type="predicted"/>
<evidence type="ECO:0000313" key="3">
    <source>
        <dbReference type="Proteomes" id="UP000500741"/>
    </source>
</evidence>
<evidence type="ECO:0000313" key="2">
    <source>
        <dbReference type="EMBL" id="QIL50784.1"/>
    </source>
</evidence>
<dbReference type="EMBL" id="CP049888">
    <property type="protein sequence ID" value="QIL50784.1"/>
    <property type="molecule type" value="Genomic_DNA"/>
</dbReference>
<feature type="region of interest" description="Disordered" evidence="1">
    <location>
        <begin position="30"/>
        <end position="65"/>
    </location>
</feature>
<dbReference type="KEGG" id="wco:G7084_05335"/>
<sequence>MKNKKWWLIGSVVVILLVLGGAAWTVWTSQKANDSRNPDQDQSSRQSAKTNSIKPLQDGAKNKTNERTYQITDAEKNSAQYVANGALTKVGQYSISPAGNRTELQQINEQVNQKLSIEGLTYVVKKVKVQLNQPKTDEALEMAQMAFNDRSLSGNYQTLILNYSITNQTGQVVKTDGLKAVKISEQHVVTVQSGLDNDAKLSQISIQPGSTVETFATVLVGSNDGTIQNLKTVNLNFAAVLDQKQNNITDEQQTKMTMTF</sequence>
<dbReference type="RefSeq" id="WP_166010722.1">
    <property type="nucleotide sequence ID" value="NZ_CP049888.1"/>
</dbReference>
<protein>
    <submittedName>
        <fullName evidence="2">Uncharacterized protein</fullName>
    </submittedName>
</protein>
<organism evidence="2 3">
    <name type="scientific">Weissella coleopterorum</name>
    <dbReference type="NCBI Taxonomy" id="2714949"/>
    <lineage>
        <taxon>Bacteria</taxon>
        <taxon>Bacillati</taxon>
        <taxon>Bacillota</taxon>
        <taxon>Bacilli</taxon>
        <taxon>Lactobacillales</taxon>
        <taxon>Lactobacillaceae</taxon>
        <taxon>Weissella</taxon>
    </lineage>
</organism>
<keyword evidence="3" id="KW-1185">Reference proteome</keyword>
<gene>
    <name evidence="2" type="ORF">G7084_05335</name>
</gene>
<dbReference type="Proteomes" id="UP000500741">
    <property type="component" value="Chromosome"/>
</dbReference>
<name>A0A6G8B0E8_9LACO</name>
<feature type="compositionally biased region" description="Polar residues" evidence="1">
    <location>
        <begin position="40"/>
        <end position="54"/>
    </location>
</feature>
<evidence type="ECO:0000256" key="1">
    <source>
        <dbReference type="SAM" id="MobiDB-lite"/>
    </source>
</evidence>